<evidence type="ECO:0000256" key="2">
    <source>
        <dbReference type="ARBA" id="ARBA00023315"/>
    </source>
</evidence>
<accession>A0ABS9IMI1</accession>
<evidence type="ECO:0000259" key="3">
    <source>
        <dbReference type="PROSITE" id="PS51186"/>
    </source>
</evidence>
<dbReference type="RefSeq" id="WP_237232533.1">
    <property type="nucleotide sequence ID" value="NZ_JAKKDV010000008.1"/>
</dbReference>
<name>A0ABS9IMI1_9FLAO</name>
<feature type="domain" description="N-acetyltransferase" evidence="3">
    <location>
        <begin position="1"/>
        <end position="150"/>
    </location>
</feature>
<evidence type="ECO:0000256" key="1">
    <source>
        <dbReference type="ARBA" id="ARBA00022679"/>
    </source>
</evidence>
<gene>
    <name evidence="4" type="ORF">L3X39_14240</name>
</gene>
<keyword evidence="2" id="KW-0012">Acyltransferase</keyword>
<sequence length="150" mass="17532">MKFRKATKNDLPQIIQMIADDELGMKRENYKIPLPNEYLKAFEKINSDSNQEIIVVENNNSEIIGTLQLTFIQYLTYQGGVRAQIEAVRIRKDQRGIGLGKKMFEWAIERAKKRNAHVLQLTTDKQRPKAIKFYEDLGFKSTHEGMKMHF</sequence>
<evidence type="ECO:0000313" key="5">
    <source>
        <dbReference type="Proteomes" id="UP001200022"/>
    </source>
</evidence>
<evidence type="ECO:0000313" key="4">
    <source>
        <dbReference type="EMBL" id="MCF7561802.1"/>
    </source>
</evidence>
<organism evidence="4 5">
    <name type="scientific">Flaviramulus multivorans</name>
    <dbReference type="NCBI Taxonomy" id="1304750"/>
    <lineage>
        <taxon>Bacteria</taxon>
        <taxon>Pseudomonadati</taxon>
        <taxon>Bacteroidota</taxon>
        <taxon>Flavobacteriia</taxon>
        <taxon>Flavobacteriales</taxon>
        <taxon>Flavobacteriaceae</taxon>
        <taxon>Flaviramulus</taxon>
    </lineage>
</organism>
<dbReference type="PROSITE" id="PS51186">
    <property type="entry name" value="GNAT"/>
    <property type="match status" value="1"/>
</dbReference>
<dbReference type="PANTHER" id="PTHR43072:SF23">
    <property type="entry name" value="UPF0039 PROTEIN C11D3.02C"/>
    <property type="match status" value="1"/>
</dbReference>
<keyword evidence="1" id="KW-0808">Transferase</keyword>
<dbReference type="Proteomes" id="UP001200022">
    <property type="component" value="Unassembled WGS sequence"/>
</dbReference>
<dbReference type="InterPro" id="IPR016181">
    <property type="entry name" value="Acyl_CoA_acyltransferase"/>
</dbReference>
<proteinExistence type="predicted"/>
<dbReference type="PANTHER" id="PTHR43072">
    <property type="entry name" value="N-ACETYLTRANSFERASE"/>
    <property type="match status" value="1"/>
</dbReference>
<reference evidence="4 5" key="1">
    <citation type="submission" date="2022-01" db="EMBL/GenBank/DDBJ databases">
        <title>Draft genome sequence of Sabulilitoribacter multivorans KCTC 32326.</title>
        <authorList>
            <person name="Oh J.-S."/>
        </authorList>
    </citation>
    <scope>NUCLEOTIDE SEQUENCE [LARGE SCALE GENOMIC DNA]</scope>
    <source>
        <strain evidence="4 5">M-M16</strain>
    </source>
</reference>
<dbReference type="EMBL" id="JAKKDV010000008">
    <property type="protein sequence ID" value="MCF7561802.1"/>
    <property type="molecule type" value="Genomic_DNA"/>
</dbReference>
<protein>
    <submittedName>
        <fullName evidence="4">GNAT family N-acetyltransferase</fullName>
    </submittedName>
</protein>
<keyword evidence="5" id="KW-1185">Reference proteome</keyword>
<dbReference type="SUPFAM" id="SSF55729">
    <property type="entry name" value="Acyl-CoA N-acyltransferases (Nat)"/>
    <property type="match status" value="1"/>
</dbReference>
<dbReference type="InterPro" id="IPR000182">
    <property type="entry name" value="GNAT_dom"/>
</dbReference>
<dbReference type="Gene3D" id="3.40.630.30">
    <property type="match status" value="1"/>
</dbReference>
<comment type="caution">
    <text evidence="4">The sequence shown here is derived from an EMBL/GenBank/DDBJ whole genome shotgun (WGS) entry which is preliminary data.</text>
</comment>
<dbReference type="Pfam" id="PF00583">
    <property type="entry name" value="Acetyltransf_1"/>
    <property type="match status" value="1"/>
</dbReference>